<feature type="compositionally biased region" description="Basic residues" evidence="3">
    <location>
        <begin position="403"/>
        <end position="412"/>
    </location>
</feature>
<feature type="compositionally biased region" description="Basic and acidic residues" evidence="3">
    <location>
        <begin position="234"/>
        <end position="245"/>
    </location>
</feature>
<gene>
    <name evidence="5" type="ORF">M413DRAFT_442660</name>
</gene>
<dbReference type="AlphaFoldDB" id="A0A0C2Y4D5"/>
<comment type="subcellular location">
    <subcellularLocation>
        <location evidence="1">Nucleus</location>
    </subcellularLocation>
</comment>
<evidence type="ECO:0000256" key="3">
    <source>
        <dbReference type="SAM" id="MobiDB-lite"/>
    </source>
</evidence>
<dbReference type="InterPro" id="IPR039896">
    <property type="entry name" value="Red-like"/>
</dbReference>
<feature type="region of interest" description="Disordered" evidence="3">
    <location>
        <begin position="1"/>
        <end position="32"/>
    </location>
</feature>
<evidence type="ECO:0000313" key="6">
    <source>
        <dbReference type="Proteomes" id="UP000053424"/>
    </source>
</evidence>
<sequence length="454" mass="50420">DSFRQLLKTPRVGASSNLGAASRSRGFVAPPPKLKVVDASQPAFKPRNVKKVQDSKYRDRAAERRVGDGNDYAHVEALLEDFEKRNAGNDDKDKVEAQRKYLGGDSEHSILVKGLDFALLEQNKAKVTISAEDVDALDQAFLQSSSSQHEPAVPKKRTREDIIRELKEQRAGKSSSDSSASKTSEELRSLEEAKQRGKFKPIGFKPIGSSAENKRKKPKTDNLEKEEKRKKRKANGDESTVDKAKPSTTNSIPTPASGTRPKEPLNPVVPEEPMDHDFDIFADAGEYEGIDIGDDDEEEGNLTTRPLRDDIEEGEEASTSSMPRRWISDDEPAPTPTSKNVLPLASMSKEHTRSSHREAISEVDEDMDSDEQPMRLAPLASSVLPSIKDLLAMDKAASSYDKKKIRKDKKSRGGGGDADDNEPKKKSLEEKVDRDYKRLKTYTDKKASSEKKRS</sequence>
<dbReference type="GO" id="GO:0005634">
    <property type="term" value="C:nucleus"/>
    <property type="evidence" value="ECO:0007669"/>
    <property type="project" value="UniProtKB-SubCell"/>
</dbReference>
<protein>
    <recommendedName>
        <fullName evidence="4">RED-like N-terminal domain-containing protein</fullName>
    </recommendedName>
</protein>
<dbReference type="InterPro" id="IPR012916">
    <property type="entry name" value="RED_N"/>
</dbReference>
<reference evidence="6" key="2">
    <citation type="submission" date="2015-01" db="EMBL/GenBank/DDBJ databases">
        <title>Evolutionary Origins and Diversification of the Mycorrhizal Mutualists.</title>
        <authorList>
            <consortium name="DOE Joint Genome Institute"/>
            <consortium name="Mycorrhizal Genomics Consortium"/>
            <person name="Kohler A."/>
            <person name="Kuo A."/>
            <person name="Nagy L.G."/>
            <person name="Floudas D."/>
            <person name="Copeland A."/>
            <person name="Barry K.W."/>
            <person name="Cichocki N."/>
            <person name="Veneault-Fourrey C."/>
            <person name="LaButti K."/>
            <person name="Lindquist E.A."/>
            <person name="Lipzen A."/>
            <person name="Lundell T."/>
            <person name="Morin E."/>
            <person name="Murat C."/>
            <person name="Riley R."/>
            <person name="Ohm R."/>
            <person name="Sun H."/>
            <person name="Tunlid A."/>
            <person name="Henrissat B."/>
            <person name="Grigoriev I.V."/>
            <person name="Hibbett D.S."/>
            <person name="Martin F."/>
        </authorList>
    </citation>
    <scope>NUCLEOTIDE SEQUENCE [LARGE SCALE GENOMIC DNA]</scope>
    <source>
        <strain evidence="6">h7</strain>
    </source>
</reference>
<feature type="region of interest" description="Disordered" evidence="3">
    <location>
        <begin position="290"/>
        <end position="454"/>
    </location>
</feature>
<feature type="compositionally biased region" description="Acidic residues" evidence="3">
    <location>
        <begin position="361"/>
        <end position="371"/>
    </location>
</feature>
<feature type="non-terminal residue" evidence="5">
    <location>
        <position position="454"/>
    </location>
</feature>
<dbReference type="HOGENOM" id="CLU_048753_0_0_1"/>
<dbReference type="OrthoDB" id="3366823at2759"/>
<accession>A0A0C2Y4D5</accession>
<feature type="compositionally biased region" description="Basic and acidic residues" evidence="3">
    <location>
        <begin position="421"/>
        <end position="454"/>
    </location>
</feature>
<evidence type="ECO:0000313" key="5">
    <source>
        <dbReference type="EMBL" id="KIM44703.1"/>
    </source>
</evidence>
<feature type="region of interest" description="Disordered" evidence="3">
    <location>
        <begin position="142"/>
        <end position="275"/>
    </location>
</feature>
<evidence type="ECO:0000256" key="2">
    <source>
        <dbReference type="ARBA" id="ARBA00023242"/>
    </source>
</evidence>
<dbReference type="STRING" id="686832.A0A0C2Y4D5"/>
<organism evidence="5 6">
    <name type="scientific">Hebeloma cylindrosporum</name>
    <dbReference type="NCBI Taxonomy" id="76867"/>
    <lineage>
        <taxon>Eukaryota</taxon>
        <taxon>Fungi</taxon>
        <taxon>Dikarya</taxon>
        <taxon>Basidiomycota</taxon>
        <taxon>Agaricomycotina</taxon>
        <taxon>Agaricomycetes</taxon>
        <taxon>Agaricomycetidae</taxon>
        <taxon>Agaricales</taxon>
        <taxon>Agaricineae</taxon>
        <taxon>Hymenogastraceae</taxon>
        <taxon>Hebeloma</taxon>
    </lineage>
</organism>
<keyword evidence="6" id="KW-1185">Reference proteome</keyword>
<evidence type="ECO:0000256" key="1">
    <source>
        <dbReference type="ARBA" id="ARBA00004123"/>
    </source>
</evidence>
<dbReference type="Proteomes" id="UP000053424">
    <property type="component" value="Unassembled WGS sequence"/>
</dbReference>
<feature type="compositionally biased region" description="Basic and acidic residues" evidence="3">
    <location>
        <begin position="158"/>
        <end position="171"/>
    </location>
</feature>
<feature type="compositionally biased region" description="Acidic residues" evidence="3">
    <location>
        <begin position="290"/>
        <end position="300"/>
    </location>
</feature>
<dbReference type="PANTHER" id="PTHR12765">
    <property type="entry name" value="RED PROTEIN IK FACTOR CYTOKINE IK"/>
    <property type="match status" value="1"/>
</dbReference>
<dbReference type="Pfam" id="PF07808">
    <property type="entry name" value="RED_N"/>
    <property type="match status" value="1"/>
</dbReference>
<feature type="compositionally biased region" description="Basic and acidic residues" evidence="3">
    <location>
        <begin position="183"/>
        <end position="195"/>
    </location>
</feature>
<name>A0A0C2Y4D5_HEBCY</name>
<reference evidence="5 6" key="1">
    <citation type="submission" date="2014-04" db="EMBL/GenBank/DDBJ databases">
        <authorList>
            <consortium name="DOE Joint Genome Institute"/>
            <person name="Kuo A."/>
            <person name="Gay G."/>
            <person name="Dore J."/>
            <person name="Kohler A."/>
            <person name="Nagy L.G."/>
            <person name="Floudas D."/>
            <person name="Copeland A."/>
            <person name="Barry K.W."/>
            <person name="Cichocki N."/>
            <person name="Veneault-Fourrey C."/>
            <person name="LaButti K."/>
            <person name="Lindquist E.A."/>
            <person name="Lipzen A."/>
            <person name="Lundell T."/>
            <person name="Morin E."/>
            <person name="Murat C."/>
            <person name="Sun H."/>
            <person name="Tunlid A."/>
            <person name="Henrissat B."/>
            <person name="Grigoriev I.V."/>
            <person name="Hibbett D.S."/>
            <person name="Martin F."/>
            <person name="Nordberg H.P."/>
            <person name="Cantor M.N."/>
            <person name="Hua S.X."/>
        </authorList>
    </citation>
    <scope>NUCLEOTIDE SEQUENCE [LARGE SCALE GENOMIC DNA]</scope>
    <source>
        <strain evidence="6">h7</strain>
    </source>
</reference>
<feature type="compositionally biased region" description="Polar residues" evidence="3">
    <location>
        <begin position="246"/>
        <end position="257"/>
    </location>
</feature>
<dbReference type="EMBL" id="KN831773">
    <property type="protein sequence ID" value="KIM44703.1"/>
    <property type="molecule type" value="Genomic_DNA"/>
</dbReference>
<evidence type="ECO:0000259" key="4">
    <source>
        <dbReference type="Pfam" id="PF07808"/>
    </source>
</evidence>
<feature type="compositionally biased region" description="Basic and acidic residues" evidence="3">
    <location>
        <begin position="348"/>
        <end position="360"/>
    </location>
</feature>
<feature type="domain" description="RED-like N-terminal" evidence="4">
    <location>
        <begin position="49"/>
        <end position="159"/>
    </location>
</feature>
<proteinExistence type="predicted"/>
<keyword evidence="2" id="KW-0539">Nucleus</keyword>